<dbReference type="SUPFAM" id="SSF46689">
    <property type="entry name" value="Homeodomain-like"/>
    <property type="match status" value="2"/>
</dbReference>
<dbReference type="SMART" id="SM00342">
    <property type="entry name" value="HTH_ARAC"/>
    <property type="match status" value="1"/>
</dbReference>
<evidence type="ECO:0000313" key="6">
    <source>
        <dbReference type="EMBL" id="MCI3241605.1"/>
    </source>
</evidence>
<evidence type="ECO:0000313" key="7">
    <source>
        <dbReference type="Proteomes" id="UP001165270"/>
    </source>
</evidence>
<dbReference type="InterPro" id="IPR050204">
    <property type="entry name" value="AraC_XylS_family_regulators"/>
</dbReference>
<evidence type="ECO:0000256" key="1">
    <source>
        <dbReference type="ARBA" id="ARBA00023015"/>
    </source>
</evidence>
<dbReference type="InterPro" id="IPR014710">
    <property type="entry name" value="RmlC-like_jellyroll"/>
</dbReference>
<reference evidence="6" key="1">
    <citation type="submission" date="2022-03" db="EMBL/GenBank/DDBJ databases">
        <title>Streptomyces 7R015 and 7R016 isolated from Barleria lupulina in Thailand.</title>
        <authorList>
            <person name="Kanchanasin P."/>
            <person name="Phongsopitanun W."/>
            <person name="Tanasupawat S."/>
        </authorList>
    </citation>
    <scope>NUCLEOTIDE SEQUENCE</scope>
    <source>
        <strain evidence="6">7R016</strain>
    </source>
</reference>
<name>A0ABS9XHP8_9ACTN</name>
<dbReference type="InterPro" id="IPR032783">
    <property type="entry name" value="AraC_lig"/>
</dbReference>
<dbReference type="PANTHER" id="PTHR46796">
    <property type="entry name" value="HTH-TYPE TRANSCRIPTIONAL ACTIVATOR RHAS-RELATED"/>
    <property type="match status" value="1"/>
</dbReference>
<organism evidence="6 7">
    <name type="scientific">Streptomyces spinosisporus</name>
    <dbReference type="NCBI Taxonomy" id="2927582"/>
    <lineage>
        <taxon>Bacteria</taxon>
        <taxon>Bacillati</taxon>
        <taxon>Actinomycetota</taxon>
        <taxon>Actinomycetes</taxon>
        <taxon>Kitasatosporales</taxon>
        <taxon>Streptomycetaceae</taxon>
        <taxon>Streptomyces</taxon>
    </lineage>
</organism>
<feature type="domain" description="HTH araC/xylS-type" evidence="5">
    <location>
        <begin position="187"/>
        <end position="288"/>
    </location>
</feature>
<dbReference type="InterPro" id="IPR018060">
    <property type="entry name" value="HTH_AraC"/>
</dbReference>
<dbReference type="InterPro" id="IPR018062">
    <property type="entry name" value="HTH_AraC-typ_CS"/>
</dbReference>
<dbReference type="Proteomes" id="UP001165270">
    <property type="component" value="Unassembled WGS sequence"/>
</dbReference>
<gene>
    <name evidence="6" type="ORF">MQN93_17950</name>
</gene>
<dbReference type="Pfam" id="PF12852">
    <property type="entry name" value="Cupin_6"/>
    <property type="match status" value="1"/>
</dbReference>
<keyword evidence="3" id="KW-0804">Transcription</keyword>
<dbReference type="EMBL" id="JALDAX010000006">
    <property type="protein sequence ID" value="MCI3241605.1"/>
    <property type="molecule type" value="Genomic_DNA"/>
</dbReference>
<dbReference type="SUPFAM" id="SSF51182">
    <property type="entry name" value="RmlC-like cupins"/>
    <property type="match status" value="1"/>
</dbReference>
<accession>A0ABS9XHP8</accession>
<keyword evidence="1" id="KW-0805">Transcription regulation</keyword>
<dbReference type="Gene3D" id="2.60.120.10">
    <property type="entry name" value="Jelly Rolls"/>
    <property type="match status" value="1"/>
</dbReference>
<dbReference type="InterPro" id="IPR009057">
    <property type="entry name" value="Homeodomain-like_sf"/>
</dbReference>
<keyword evidence="7" id="KW-1185">Reference proteome</keyword>
<feature type="compositionally biased region" description="Basic residues" evidence="4">
    <location>
        <begin position="284"/>
        <end position="294"/>
    </location>
</feature>
<sequence>MAELDRRCLLGGSTRMDVAGRPPLQAQFHVLLEGRCQLQVGRVLLEMRPGDLVLIPSGSPHRVITPGDGPLRTTDETAGDSFITMHSADGGPAVIDLFCGHYSFDPGAGAVLFRSLPDPVHVSFGDSRETDEVLRMLSALMRGEARREGTGTAAILSALSTVLLAMVLRTAPNPPTAEALWTAASHPRVVAAIECVLDDPGADWSIERLARSAGMSRATFLRHFSQETGMNVGAFVTRARVMAAADLLGNSDATVATVAARVGYHSESAFSRAFRSEVGMTPARYRRDHRHRAQPAKGEAT</sequence>
<evidence type="ECO:0000256" key="2">
    <source>
        <dbReference type="ARBA" id="ARBA00023125"/>
    </source>
</evidence>
<dbReference type="PROSITE" id="PS00041">
    <property type="entry name" value="HTH_ARAC_FAMILY_1"/>
    <property type="match status" value="1"/>
</dbReference>
<dbReference type="Gene3D" id="1.10.10.60">
    <property type="entry name" value="Homeodomain-like"/>
    <property type="match status" value="2"/>
</dbReference>
<dbReference type="RefSeq" id="WP_242710513.1">
    <property type="nucleotide sequence ID" value="NZ_JALDAX010000006.1"/>
</dbReference>
<comment type="caution">
    <text evidence="6">The sequence shown here is derived from an EMBL/GenBank/DDBJ whole genome shotgun (WGS) entry which is preliminary data.</text>
</comment>
<feature type="region of interest" description="Disordered" evidence="4">
    <location>
        <begin position="281"/>
        <end position="301"/>
    </location>
</feature>
<evidence type="ECO:0000256" key="3">
    <source>
        <dbReference type="ARBA" id="ARBA00023163"/>
    </source>
</evidence>
<dbReference type="PRINTS" id="PR00032">
    <property type="entry name" value="HTHARAC"/>
</dbReference>
<proteinExistence type="predicted"/>
<dbReference type="PROSITE" id="PS01124">
    <property type="entry name" value="HTH_ARAC_FAMILY_2"/>
    <property type="match status" value="1"/>
</dbReference>
<evidence type="ECO:0000259" key="5">
    <source>
        <dbReference type="PROSITE" id="PS01124"/>
    </source>
</evidence>
<dbReference type="InterPro" id="IPR020449">
    <property type="entry name" value="Tscrpt_reg_AraC-type_HTH"/>
</dbReference>
<dbReference type="Pfam" id="PF12833">
    <property type="entry name" value="HTH_18"/>
    <property type="match status" value="1"/>
</dbReference>
<keyword evidence="2" id="KW-0238">DNA-binding</keyword>
<dbReference type="InterPro" id="IPR011051">
    <property type="entry name" value="RmlC_Cupin_sf"/>
</dbReference>
<evidence type="ECO:0000256" key="4">
    <source>
        <dbReference type="SAM" id="MobiDB-lite"/>
    </source>
</evidence>
<dbReference type="PANTHER" id="PTHR46796:SF7">
    <property type="entry name" value="ARAC FAMILY TRANSCRIPTIONAL REGULATOR"/>
    <property type="match status" value="1"/>
</dbReference>
<protein>
    <submittedName>
        <fullName evidence="6">AraC family transcriptional regulator</fullName>
    </submittedName>
</protein>